<dbReference type="OrthoDB" id="448084at2759"/>
<comment type="caution">
    <text evidence="1">The sequence shown here is derived from an EMBL/GenBank/DDBJ whole genome shotgun (WGS) entry which is preliminary data.</text>
</comment>
<proteinExistence type="predicted"/>
<organism evidence="1 2">
    <name type="scientific">Polarella glacialis</name>
    <name type="common">Dinoflagellate</name>
    <dbReference type="NCBI Taxonomy" id="89957"/>
    <lineage>
        <taxon>Eukaryota</taxon>
        <taxon>Sar</taxon>
        <taxon>Alveolata</taxon>
        <taxon>Dinophyceae</taxon>
        <taxon>Suessiales</taxon>
        <taxon>Suessiaceae</taxon>
        <taxon>Polarella</taxon>
    </lineage>
</organism>
<keyword evidence="2" id="KW-1185">Reference proteome</keyword>
<evidence type="ECO:0000313" key="2">
    <source>
        <dbReference type="Proteomes" id="UP000654075"/>
    </source>
</evidence>
<evidence type="ECO:0000313" key="1">
    <source>
        <dbReference type="EMBL" id="CAE8615826.1"/>
    </source>
</evidence>
<protein>
    <submittedName>
        <fullName evidence="1">Uncharacterized protein</fullName>
    </submittedName>
</protein>
<dbReference type="EMBL" id="CAJNNV010025721">
    <property type="protein sequence ID" value="CAE8615826.1"/>
    <property type="molecule type" value="Genomic_DNA"/>
</dbReference>
<name>A0A813FZJ5_POLGL</name>
<reference evidence="1" key="1">
    <citation type="submission" date="2021-02" db="EMBL/GenBank/DDBJ databases">
        <authorList>
            <person name="Dougan E. K."/>
            <person name="Rhodes N."/>
            <person name="Thang M."/>
            <person name="Chan C."/>
        </authorList>
    </citation>
    <scope>NUCLEOTIDE SEQUENCE</scope>
</reference>
<accession>A0A813FZJ5</accession>
<sequence>MGAVCQCEGTKQDEVLSFTPRPGPGADAVYEEKAPMQVPRVVAKDARIPPELMKLQGFWQTETDRQIMGEVKGINIIWDQIFNHHQSPLRLVGNGGLEMELMGATHKAVYDEAGSGRLRWSDGECWIRA</sequence>
<dbReference type="AlphaFoldDB" id="A0A813FZJ5"/>
<gene>
    <name evidence="1" type="ORF">PGLA1383_LOCUS33535</name>
</gene>
<dbReference type="Proteomes" id="UP000654075">
    <property type="component" value="Unassembled WGS sequence"/>
</dbReference>